<dbReference type="GO" id="GO:0004386">
    <property type="term" value="F:helicase activity"/>
    <property type="evidence" value="ECO:0007669"/>
    <property type="project" value="UniProtKB-KW"/>
</dbReference>
<dbReference type="RefSeq" id="WP_151692942.1">
    <property type="nucleotide sequence ID" value="NZ_BMGX01000001.1"/>
</dbReference>
<keyword evidence="1" id="KW-0547">Nucleotide-binding</keyword>
<dbReference type="AlphaFoldDB" id="A0A6L3ZDP0"/>
<keyword evidence="1" id="KW-0067">ATP-binding</keyword>
<evidence type="ECO:0000313" key="2">
    <source>
        <dbReference type="Proteomes" id="UP000484164"/>
    </source>
</evidence>
<evidence type="ECO:0000313" key="1">
    <source>
        <dbReference type="EMBL" id="KAB2815512.1"/>
    </source>
</evidence>
<dbReference type="EMBL" id="WBVQ01000002">
    <property type="protein sequence ID" value="KAB2815512.1"/>
    <property type="molecule type" value="Genomic_DNA"/>
</dbReference>
<keyword evidence="1" id="KW-0378">Hydrolase</keyword>
<comment type="caution">
    <text evidence="1">The sequence shown here is derived from an EMBL/GenBank/DDBJ whole genome shotgun (WGS) entry which is preliminary data.</text>
</comment>
<dbReference type="Gene3D" id="3.40.50.450">
    <property type="match status" value="1"/>
</dbReference>
<proteinExistence type="predicted"/>
<organism evidence="1 2">
    <name type="scientific">Phaeocystidibacter marisrubri</name>
    <dbReference type="NCBI Taxonomy" id="1577780"/>
    <lineage>
        <taxon>Bacteria</taxon>
        <taxon>Pseudomonadati</taxon>
        <taxon>Bacteroidota</taxon>
        <taxon>Flavobacteriia</taxon>
        <taxon>Flavobacteriales</taxon>
        <taxon>Phaeocystidibacteraceae</taxon>
        <taxon>Phaeocystidibacter</taxon>
    </lineage>
</organism>
<reference evidence="1 2" key="1">
    <citation type="submission" date="2019-10" db="EMBL/GenBank/DDBJ databases">
        <title>Genome sequence of Phaeocystidibacter marisrubri JCM30614 (type strain).</title>
        <authorList>
            <person name="Bowman J.P."/>
        </authorList>
    </citation>
    <scope>NUCLEOTIDE SEQUENCE [LARGE SCALE GENOMIC DNA]</scope>
    <source>
        <strain evidence="1 2">JCM 30614</strain>
    </source>
</reference>
<keyword evidence="1" id="KW-0347">Helicase</keyword>
<gene>
    <name evidence="1" type="ORF">F8C82_07340</name>
</gene>
<sequence>MERKEPKTSTPTCGIIMPISEIDGCPASHWSDVLSIIKDVCSTSEFNANLVSDSDDIGVIHNRIVENIYSSDIIICDVSCKNANVMFELGMRLAFDKPTIIIKDDLTGYSFDTSLIEHLEYPRDLRFTSILEFKKNLGIKLKATHQKAQNDSNYSTFLKNFGKYKIAHLEDREVSSDTYILNAIEEMRREMRATRSMIMHEKDDVQRYLRPRNSRATEVSDADKKIFKRIVHDYLRSNEITVRPKEFEIILPQLVEELSQNQVLTKIAGDRFTFSQLIEESLFRN</sequence>
<dbReference type="Proteomes" id="UP000484164">
    <property type="component" value="Unassembled WGS sequence"/>
</dbReference>
<protein>
    <submittedName>
        <fullName evidence="1">RNA helicase</fullName>
    </submittedName>
</protein>
<accession>A0A6L3ZDP0</accession>
<name>A0A6L3ZDP0_9FLAO</name>
<keyword evidence="2" id="KW-1185">Reference proteome</keyword>
<dbReference type="OrthoDB" id="9815193at2"/>
<dbReference type="SUPFAM" id="SSF52309">
    <property type="entry name" value="N-(deoxy)ribosyltransferase-like"/>
    <property type="match status" value="1"/>
</dbReference>